<dbReference type="Proteomes" id="UP000831963">
    <property type="component" value="Chromosome"/>
</dbReference>
<dbReference type="InterPro" id="IPR006311">
    <property type="entry name" value="TAT_signal"/>
</dbReference>
<protein>
    <recommendedName>
        <fullName evidence="3">Endonuclease/exonuclease/phosphatase domain-containing protein</fullName>
    </recommendedName>
</protein>
<sequence length="713" mass="73294">MSSSPPPVVRRRRSASLLAALAAAGALLVSPLLAASPATAAASEITLESSDVAVGDTLSVAYSTDRPTATNWLAIYPESRPEPCDACGMAWAYAPGATGTVKLPTNDRAGNPLAAGNYRVEYLYNDGYSRVSEPATFTIAAEPGTEEPGEGPEVDPTKPIDLSVVQLNVWGKTTDATMLAEIGADLIFVEEAQSAAAAVARDLGFDFHSTGGSAGVISRYPIVDVGVVTTPGTQGGWTKAIVQVGDTQIAAYGGHLEYRYYATYLPRGYAGDVLGSGFPTEWRGWNKLSGPVTDVPQILAANEASGRPASAAALTADMANERSAGRLTIMGADMNEPSVLDWTESTANLYDHNGVVAPWQTSRILRDGGLVDAYRAVYPDPVTHPGFTWPADTPNVSVSQLAWAPEADERDRIDYIFFAPDDRLTLTGTRIVGPKGDIVRGARALPVSDEEIFTPQTLWTSDHKGLQSDFVICGEACQAAEPELGELVVGTPSITGTAAVGAEVTAVTGEWTAGTAFSFQWLADGEAIAGATSATFSIPADFAGRALSVRVGGTLEGYVPAEATSAAVRVTAAEEPGSDAPAVVLGSSSVVAGGSLKVSGAGFAAGAQLKLELRSTPVALGTVTASDAGAFSTTVTIPASVPAGVHTLVVILPDGTEVTAAVTVTAAPSAGADAGGDALAQTGGEILMPAVWAAVLALLVGAGLMVRRRMRRS</sequence>
<dbReference type="PROSITE" id="PS51318">
    <property type="entry name" value="TAT"/>
    <property type="match status" value="1"/>
</dbReference>
<reference evidence="4 5" key="1">
    <citation type="submission" date="2021-06" db="EMBL/GenBank/DDBJ databases">
        <title>Genome-based taxonomic framework of Microbacterium strains isolated from marine environment, the description of four new species and reclassification of four preexisting species.</title>
        <authorList>
            <person name="Lee S.D."/>
            <person name="Kim S.-M."/>
            <person name="Byeon Y.-S."/>
            <person name="Yang H.L."/>
            <person name="Kim I.S."/>
        </authorList>
    </citation>
    <scope>NUCLEOTIDE SEQUENCE [LARGE SCALE GENOMIC DNA]</scope>
    <source>
        <strain evidence="4 5">SSW1-36</strain>
    </source>
</reference>
<dbReference type="EMBL" id="CP078077">
    <property type="protein sequence ID" value="UPL14473.1"/>
    <property type="molecule type" value="Genomic_DNA"/>
</dbReference>
<feature type="transmembrane region" description="Helical" evidence="1">
    <location>
        <begin position="686"/>
        <end position="706"/>
    </location>
</feature>
<keyword evidence="1" id="KW-1133">Transmembrane helix</keyword>
<dbReference type="Gene3D" id="2.60.40.2700">
    <property type="match status" value="1"/>
</dbReference>
<dbReference type="PANTHER" id="PTHR41349:SF1">
    <property type="entry name" value="PROTEIN CBG08683"/>
    <property type="match status" value="1"/>
</dbReference>
<dbReference type="InterPro" id="IPR005135">
    <property type="entry name" value="Endo/exonuclease/phosphatase"/>
</dbReference>
<accession>A0ABY4IT04</accession>
<evidence type="ECO:0000313" key="4">
    <source>
        <dbReference type="EMBL" id="UPL14473.1"/>
    </source>
</evidence>
<name>A0ABY4IT04_9MICO</name>
<organism evidence="4 5">
    <name type="scientific">Microbacterium galbinum</name>
    <dbReference type="NCBI Taxonomy" id="2851646"/>
    <lineage>
        <taxon>Bacteria</taxon>
        <taxon>Bacillati</taxon>
        <taxon>Actinomycetota</taxon>
        <taxon>Actinomycetes</taxon>
        <taxon>Micrococcales</taxon>
        <taxon>Microbacteriaceae</taxon>
        <taxon>Microbacterium</taxon>
    </lineage>
</organism>
<proteinExistence type="predicted"/>
<evidence type="ECO:0000313" key="5">
    <source>
        <dbReference type="Proteomes" id="UP000831963"/>
    </source>
</evidence>
<evidence type="ECO:0000259" key="3">
    <source>
        <dbReference type="Pfam" id="PF03372"/>
    </source>
</evidence>
<evidence type="ECO:0000256" key="2">
    <source>
        <dbReference type="SAM" id="SignalP"/>
    </source>
</evidence>
<dbReference type="RefSeq" id="WP_247957503.1">
    <property type="nucleotide sequence ID" value="NZ_CP078077.1"/>
</dbReference>
<keyword evidence="2" id="KW-0732">Signal</keyword>
<keyword evidence="1" id="KW-0812">Transmembrane</keyword>
<dbReference type="Pfam" id="PF03372">
    <property type="entry name" value="Exo_endo_phos"/>
    <property type="match status" value="1"/>
</dbReference>
<dbReference type="Gene3D" id="3.60.10.10">
    <property type="entry name" value="Endonuclease/exonuclease/phosphatase"/>
    <property type="match status" value="1"/>
</dbReference>
<dbReference type="PANTHER" id="PTHR41349">
    <property type="match status" value="1"/>
</dbReference>
<keyword evidence="5" id="KW-1185">Reference proteome</keyword>
<evidence type="ECO:0000256" key="1">
    <source>
        <dbReference type="SAM" id="Phobius"/>
    </source>
</evidence>
<keyword evidence="1" id="KW-0472">Membrane</keyword>
<feature type="chain" id="PRO_5047547802" description="Endonuclease/exonuclease/phosphatase domain-containing protein" evidence="2">
    <location>
        <begin position="35"/>
        <end position="713"/>
    </location>
</feature>
<feature type="signal peptide" evidence="2">
    <location>
        <begin position="1"/>
        <end position="34"/>
    </location>
</feature>
<dbReference type="SUPFAM" id="SSF56219">
    <property type="entry name" value="DNase I-like"/>
    <property type="match status" value="1"/>
</dbReference>
<gene>
    <name evidence="4" type="ORF">KV396_08290</name>
</gene>
<dbReference type="InterPro" id="IPR036691">
    <property type="entry name" value="Endo/exonu/phosph_ase_sf"/>
</dbReference>
<feature type="domain" description="Endonuclease/exonuclease/phosphatase" evidence="3">
    <location>
        <begin position="166"/>
        <end position="463"/>
    </location>
</feature>